<feature type="compositionally biased region" description="Low complexity" evidence="1">
    <location>
        <begin position="308"/>
        <end position="319"/>
    </location>
</feature>
<keyword evidence="3" id="KW-1185">Reference proteome</keyword>
<reference evidence="3" key="3">
    <citation type="journal article" date="2021" name="Int. J. Parasitol.">
        <title>Comparative analysis of gene expression between Babesia bovis blood stages and kinetes allowed by improved genome annotation.</title>
        <authorList>
            <person name="Ueti M.W."/>
            <person name="Johnson W.C."/>
            <person name="Kappmeyer L.S."/>
            <person name="Herndon D.R."/>
            <person name="Mousel M.R."/>
            <person name="Reif K.E."/>
            <person name="Taus N.S."/>
            <person name="Ifeonu O.O."/>
            <person name="Silva J.C."/>
            <person name="Suarez C.E."/>
            <person name="Brayton K.A."/>
        </authorList>
    </citation>
    <scope>NUCLEOTIDE SEQUENCE [LARGE SCALE GENOMIC DNA]</scope>
</reference>
<evidence type="ECO:0000313" key="3">
    <source>
        <dbReference type="Proteomes" id="UP000002173"/>
    </source>
</evidence>
<reference evidence="3" key="2">
    <citation type="journal article" date="2020" name="Data Brief">
        <title>Transcriptome dataset of Babesia bovis life stages within vertebrate and invertebrate hosts.</title>
        <authorList>
            <person name="Ueti M.W."/>
            <person name="Johnson W.C."/>
            <person name="Kappmeyer L.S."/>
            <person name="Herndon D.R."/>
            <person name="Mousel M.R."/>
            <person name="Reif K.E."/>
            <person name="Taus N.S."/>
            <person name="Ifeonu O.O."/>
            <person name="Silva J.C."/>
            <person name="Suarez C.E."/>
            <person name="Brayton K.A."/>
        </authorList>
    </citation>
    <scope>NUCLEOTIDE SEQUENCE [LARGE SCALE GENOMIC DNA]</scope>
</reference>
<dbReference type="RefSeq" id="XP_001612203.1">
    <property type="nucleotide sequence ID" value="XM_001612153.1"/>
</dbReference>
<feature type="region of interest" description="Disordered" evidence="1">
    <location>
        <begin position="297"/>
        <end position="321"/>
    </location>
</feature>
<name>A7AQ01_BABBO</name>
<comment type="caution">
    <text evidence="2">The sequence shown here is derived from an EMBL/GenBank/DDBJ whole genome shotgun (WGS) entry which is preliminary data.</text>
</comment>
<dbReference type="KEGG" id="bbo:BBOV_III010830"/>
<feature type="region of interest" description="Disordered" evidence="1">
    <location>
        <begin position="170"/>
        <end position="199"/>
    </location>
</feature>
<dbReference type="eggNOG" id="ENOG502SWI4">
    <property type="taxonomic scope" value="Eukaryota"/>
</dbReference>
<organism evidence="2 3">
    <name type="scientific">Babesia bovis</name>
    <dbReference type="NCBI Taxonomy" id="5865"/>
    <lineage>
        <taxon>Eukaryota</taxon>
        <taxon>Sar</taxon>
        <taxon>Alveolata</taxon>
        <taxon>Apicomplexa</taxon>
        <taxon>Aconoidasida</taxon>
        <taxon>Piroplasmida</taxon>
        <taxon>Babesiidae</taxon>
        <taxon>Babesia</taxon>
    </lineage>
</organism>
<sequence>MDVKMKDRTLVTDILDINQVIPEEEHVIPEDLNSSPHSLILDDPTCSEENEYNFKQTQDEGSPRPATFSADDRTNSIDAFPVRMHSDVQTDSGRASFSSTVHSFIGLYTLTKNKLKNRFPRLSTSWMSSSKYSELSESQFSNMTSRSGIRGFKYIGKKWKKEERAVMSSISEDASQAGSTVAPYEGRQETPPSSIWNSMTEHSSSKADVMQKAHVSIKERFKWTSKKAAPKSASKDAISNVPQTNQLHLPTTICYVLSSPKTALSNKLGQGKKNTFNFSFKRNGKLMYLKQKLGNVQKQSNNERAFPQDQSDASKQQSQPVPSVHCGFNCSNVYYAAKRFRFPWNKDNGDDPAMDNMFTVTIVNRGHANMLILKYQSHCKNCLDITPDFGWRRMVEEYVKSGNANSGKRNKVSNEYDELYALRSYMYFRESKKVTHVVGLCELAINIACRAILLGVMSGLIDTRSIPTFLKNLIGKHCGEDYVMRDKHSESVGKVENDGDDVYHPLYVKGGLIGLCVSSSIQSVLDSQRYKDALVNAKRKFRWKMISKQQKEDGTVTESNNNEPDIHTFLPIPDYGWKLVQRSHFDRTFLDNASKSNGRTSVGANLRRLVSKKNMDLLTTTSVYSNAILSKIKPPQFKNIEGYIYSDVGAIGMNIAEQLYRLESKQLIREKLPKNTFGFKVTNPRAAISPCGTKFSVVPEELILNVATMVHEMYMTQPCLMF</sequence>
<proteinExistence type="predicted"/>
<dbReference type="Proteomes" id="UP000002173">
    <property type="component" value="Unassembled WGS sequence"/>
</dbReference>
<evidence type="ECO:0000313" key="2">
    <source>
        <dbReference type="EMBL" id="EDO08635.1"/>
    </source>
</evidence>
<dbReference type="EMBL" id="AAXT01000001">
    <property type="protein sequence ID" value="EDO08635.1"/>
    <property type="molecule type" value="Genomic_DNA"/>
</dbReference>
<dbReference type="GeneID" id="5480463"/>
<gene>
    <name evidence="2" type="ORF">BBOV_III010830</name>
</gene>
<reference evidence="2 3" key="1">
    <citation type="journal article" date="2007" name="PLoS Pathog.">
        <title>Genome sequence of Babesia bovis and comparative analysis of apicomplexan hemoprotozoa.</title>
        <authorList>
            <person name="Brayton K.A."/>
            <person name="Lau A.O.T."/>
            <person name="Herndon D.R."/>
            <person name="Hannick L."/>
            <person name="Kappmeyer L.S."/>
            <person name="Berens S.J."/>
            <person name="Bidwell S.L."/>
            <person name="Brown W.C."/>
            <person name="Crabtree J."/>
            <person name="Fadrosh D."/>
            <person name="Feldblum T."/>
            <person name="Forberger H.A."/>
            <person name="Haas B.J."/>
            <person name="Howell J.M."/>
            <person name="Khouri H."/>
            <person name="Koo H."/>
            <person name="Mann D.J."/>
            <person name="Norimine J."/>
            <person name="Paulsen I.T."/>
            <person name="Radune D."/>
            <person name="Ren Q."/>
            <person name="Smith R.K. Jr."/>
            <person name="Suarez C.E."/>
            <person name="White O."/>
            <person name="Wortman J.R."/>
            <person name="Knowles D.P. Jr."/>
            <person name="McElwain T.F."/>
            <person name="Nene V.M."/>
        </authorList>
    </citation>
    <scope>NUCLEOTIDE SEQUENCE [LARGE SCALE GENOMIC DNA]</scope>
    <source>
        <strain evidence="2">T2Bo</strain>
    </source>
</reference>
<feature type="compositionally biased region" description="Polar residues" evidence="1">
    <location>
        <begin position="190"/>
        <end position="199"/>
    </location>
</feature>
<dbReference type="AlphaFoldDB" id="A7AQ01"/>
<accession>A7AQ01</accession>
<protein>
    <submittedName>
        <fullName evidence="2">Uncharacterized protein</fullName>
    </submittedName>
</protein>
<dbReference type="VEuPathDB" id="PiroplasmaDB:BBOV_III010830"/>
<dbReference type="InParanoid" id="A7AQ01"/>
<feature type="compositionally biased region" description="Polar residues" evidence="1">
    <location>
        <begin position="170"/>
        <end position="179"/>
    </location>
</feature>
<evidence type="ECO:0000256" key="1">
    <source>
        <dbReference type="SAM" id="MobiDB-lite"/>
    </source>
</evidence>